<sequence length="645" mass="70575">MPPKKATKAAAASTALTGPAAAVGKRTTRAAAATTTNAPAAPPATRPKKGGPPGKVGTKGKSTAKEDDENEDEEAVAKSKKRKPGPTRDEGDVEIDDEEALSPPKRRRGRPKKQGDEDEDESPPPPKKVAPKPKKPKPQGRTKTPAPTAEDLDGENENAEDEDSRPPPQKRKKLPPAKKGPSKPAGPLKAAPKKAAGNAAPKGEPTKAADLLAALNKPLDRDVPSDVIKENVEIAARRQYAEAHPPTWPPEGVAWAGKRYLGGGAMGQAYLYYEVDENFAISRRIVVKDCYVPLKHWGSVQHWFGDPRDPKGRVHMEIKAMEALKGKTGSDKVVEIEHSEVNDERLYYRIYMEFCGRGSLNDLLGENYVREEKRAKSGRGKKKVAAQEEAGPFVPEPAVWAIFDALVDATCLMAFGDSKSDARIAEQEGTDSSTWRPIVHRDLKTENIYLADPHPDWFPQYPVAKIGDFGIAIMTDEGDVMNPHAYNDEEGTQSWMPPEMLPFVDGVTKDIKPVGRLLDWTNVWGIGAIILRVMNGHPESIVNPGPGQGMAKGPTYKDGTGEPQLEADARDHYSWQLCDLVEQCVRFTPSDRIGVRELRRQLREHVNDAALTQGQQVLDADEEIDEALVLMGEEDRYKVGMTPAV</sequence>
<evidence type="ECO:0000313" key="2">
    <source>
        <dbReference type="Proteomes" id="UP001281147"/>
    </source>
</evidence>
<protein>
    <submittedName>
        <fullName evidence="1">Uncharacterized protein</fullName>
    </submittedName>
</protein>
<dbReference type="EMBL" id="JAUTXU010000004">
    <property type="protein sequence ID" value="KAK3724846.1"/>
    <property type="molecule type" value="Genomic_DNA"/>
</dbReference>
<proteinExistence type="predicted"/>
<reference evidence="1" key="1">
    <citation type="submission" date="2023-07" db="EMBL/GenBank/DDBJ databases">
        <title>Black Yeasts Isolated from many extreme environments.</title>
        <authorList>
            <person name="Coleine C."/>
            <person name="Stajich J.E."/>
            <person name="Selbmann L."/>
        </authorList>
    </citation>
    <scope>NUCLEOTIDE SEQUENCE</scope>
    <source>
        <strain evidence="1">CCFEE 5714</strain>
    </source>
</reference>
<accession>A0ACC3NXQ5</accession>
<name>A0ACC3NXQ5_9PEZI</name>
<gene>
    <name evidence="1" type="ORF">LTR37_000894</name>
</gene>
<organism evidence="1 2">
    <name type="scientific">Vermiconidia calcicola</name>
    <dbReference type="NCBI Taxonomy" id="1690605"/>
    <lineage>
        <taxon>Eukaryota</taxon>
        <taxon>Fungi</taxon>
        <taxon>Dikarya</taxon>
        <taxon>Ascomycota</taxon>
        <taxon>Pezizomycotina</taxon>
        <taxon>Dothideomycetes</taxon>
        <taxon>Dothideomycetidae</taxon>
        <taxon>Mycosphaerellales</taxon>
        <taxon>Extremaceae</taxon>
        <taxon>Vermiconidia</taxon>
    </lineage>
</organism>
<comment type="caution">
    <text evidence="1">The sequence shown here is derived from an EMBL/GenBank/DDBJ whole genome shotgun (WGS) entry which is preliminary data.</text>
</comment>
<dbReference type="Proteomes" id="UP001281147">
    <property type="component" value="Unassembled WGS sequence"/>
</dbReference>
<keyword evidence="2" id="KW-1185">Reference proteome</keyword>
<evidence type="ECO:0000313" key="1">
    <source>
        <dbReference type="EMBL" id="KAK3724846.1"/>
    </source>
</evidence>